<feature type="domain" description="SET" evidence="4">
    <location>
        <begin position="97"/>
        <end position="320"/>
    </location>
</feature>
<dbReference type="GO" id="GO:0016279">
    <property type="term" value="F:protein-lysine N-methyltransferase activity"/>
    <property type="evidence" value="ECO:0007669"/>
    <property type="project" value="TreeGrafter"/>
</dbReference>
<dbReference type="EMBL" id="BMAR01000021">
    <property type="protein sequence ID" value="GFR48096.1"/>
    <property type="molecule type" value="Genomic_DNA"/>
</dbReference>
<evidence type="ECO:0000256" key="1">
    <source>
        <dbReference type="ARBA" id="ARBA00022603"/>
    </source>
</evidence>
<dbReference type="Gene3D" id="3.90.1420.10">
    <property type="entry name" value="Rubisco LSMT, substrate-binding domain"/>
    <property type="match status" value="1"/>
</dbReference>
<evidence type="ECO:0000256" key="3">
    <source>
        <dbReference type="ARBA" id="ARBA00022691"/>
    </source>
</evidence>
<dbReference type="GO" id="GO:0032259">
    <property type="term" value="P:methylation"/>
    <property type="evidence" value="ECO:0007669"/>
    <property type="project" value="UniProtKB-KW"/>
</dbReference>
<dbReference type="InterPro" id="IPR036464">
    <property type="entry name" value="Rubisco_LSMT_subst-bd_sf"/>
</dbReference>
<proteinExistence type="predicted"/>
<sequence length="538" mass="57524">ALIIKVTCRPSEVSSPSPLTAPRLPSLGRMRSHYSIPTRRCAFSGASISFHGGQGASIRKRCVPVAAAAASQFPSASTSSQDPADVPELVSWVHQRNGLVHGATLANLAGRDGAAGWGLKASQDVEKGHRLILLPPSLHLTYGPQDDPRLLSLIDKVPKDLRGAKLALQLLAQRVRGSDSPFAEYIAHLPKGVSGIPMFFSKRAIQLIDYPPVSEQVKKRCKWLYDFSQQVLSKLPGTPEDPFGGVPIDINALGWAMACVTSRAFRTRGPAQPSAMLPLIDMANHSFEPNAEVLPISGGALGLFAKRKIAAMEPLLLSYGNLGNDFLFMDYGFIVPDNPYDSVQLRFDIGLLQAGCVITNVTDSQGAPLDLSPTPWRLAALSELRLHGPDANLELTLGAQQRRTNNNPASAGVASDDFTKKGEQQHTEELLDGRLLAAARIMVAKHEGEVAGRSADRLCAVDKPLSRENELAALRVVAGVVAVALSNFGTTLDQDLALLDGRVPEVADAEGASAESLTGQQGLLEPLTSEDEVLAVRF</sequence>
<evidence type="ECO:0000313" key="6">
    <source>
        <dbReference type="Proteomes" id="UP001054857"/>
    </source>
</evidence>
<organism evidence="5 6">
    <name type="scientific">Astrephomene gubernaculifera</name>
    <dbReference type="NCBI Taxonomy" id="47775"/>
    <lineage>
        <taxon>Eukaryota</taxon>
        <taxon>Viridiplantae</taxon>
        <taxon>Chlorophyta</taxon>
        <taxon>core chlorophytes</taxon>
        <taxon>Chlorophyceae</taxon>
        <taxon>CS clade</taxon>
        <taxon>Chlamydomonadales</taxon>
        <taxon>Astrephomenaceae</taxon>
        <taxon>Astrephomene</taxon>
    </lineage>
</organism>
<accession>A0AAD3HPE9</accession>
<keyword evidence="3" id="KW-0949">S-adenosyl-L-methionine</keyword>
<name>A0AAD3HPE9_9CHLO</name>
<dbReference type="InterPro" id="IPR001214">
    <property type="entry name" value="SET_dom"/>
</dbReference>
<dbReference type="InterPro" id="IPR015353">
    <property type="entry name" value="Rubisco_LSMT_subst-bd"/>
</dbReference>
<dbReference type="PROSITE" id="PS50280">
    <property type="entry name" value="SET"/>
    <property type="match status" value="1"/>
</dbReference>
<dbReference type="PANTHER" id="PTHR13271:SF116">
    <property type="entry name" value="F21J9.27"/>
    <property type="match status" value="1"/>
</dbReference>
<protein>
    <recommendedName>
        <fullName evidence="4">SET domain-containing protein</fullName>
    </recommendedName>
</protein>
<keyword evidence="1" id="KW-0489">Methyltransferase</keyword>
<dbReference type="InterPro" id="IPR046341">
    <property type="entry name" value="SET_dom_sf"/>
</dbReference>
<evidence type="ECO:0000256" key="2">
    <source>
        <dbReference type="ARBA" id="ARBA00022679"/>
    </source>
</evidence>
<feature type="non-terminal residue" evidence="5">
    <location>
        <position position="1"/>
    </location>
</feature>
<gene>
    <name evidence="5" type="ORF">Agub_g9781</name>
</gene>
<dbReference type="CDD" id="cd10527">
    <property type="entry name" value="SET_LSMT"/>
    <property type="match status" value="1"/>
</dbReference>
<reference evidence="5 6" key="1">
    <citation type="journal article" date="2021" name="Sci. Rep.">
        <title>Genome sequencing of the multicellular alga Astrephomene provides insights into convergent evolution of germ-soma differentiation.</title>
        <authorList>
            <person name="Yamashita S."/>
            <person name="Yamamoto K."/>
            <person name="Matsuzaki R."/>
            <person name="Suzuki S."/>
            <person name="Yamaguchi H."/>
            <person name="Hirooka S."/>
            <person name="Minakuchi Y."/>
            <person name="Miyagishima S."/>
            <person name="Kawachi M."/>
            <person name="Toyoda A."/>
            <person name="Nozaki H."/>
        </authorList>
    </citation>
    <scope>NUCLEOTIDE SEQUENCE [LARGE SCALE GENOMIC DNA]</scope>
    <source>
        <strain evidence="5 6">NIES-4017</strain>
    </source>
</reference>
<dbReference type="Proteomes" id="UP001054857">
    <property type="component" value="Unassembled WGS sequence"/>
</dbReference>
<keyword evidence="2" id="KW-0808">Transferase</keyword>
<feature type="non-terminal residue" evidence="5">
    <location>
        <position position="538"/>
    </location>
</feature>
<dbReference type="AlphaFoldDB" id="A0AAD3HPE9"/>
<keyword evidence="6" id="KW-1185">Reference proteome</keyword>
<evidence type="ECO:0000313" key="5">
    <source>
        <dbReference type="EMBL" id="GFR48096.1"/>
    </source>
</evidence>
<evidence type="ECO:0000259" key="4">
    <source>
        <dbReference type="PROSITE" id="PS50280"/>
    </source>
</evidence>
<dbReference type="PANTHER" id="PTHR13271">
    <property type="entry name" value="UNCHARACTERIZED PUTATIVE METHYLTRANSFERASE"/>
    <property type="match status" value="1"/>
</dbReference>
<dbReference type="SUPFAM" id="SSF82199">
    <property type="entry name" value="SET domain"/>
    <property type="match status" value="1"/>
</dbReference>
<dbReference type="Pfam" id="PF00856">
    <property type="entry name" value="SET"/>
    <property type="match status" value="1"/>
</dbReference>
<dbReference type="SUPFAM" id="SSF81822">
    <property type="entry name" value="RuBisCo LSMT C-terminal, substrate-binding domain"/>
    <property type="match status" value="1"/>
</dbReference>
<dbReference type="Gene3D" id="3.90.1410.10">
    <property type="entry name" value="set domain protein methyltransferase, domain 1"/>
    <property type="match status" value="1"/>
</dbReference>
<dbReference type="InterPro" id="IPR050600">
    <property type="entry name" value="SETD3_SETD6_MTase"/>
</dbReference>
<dbReference type="Pfam" id="PF09273">
    <property type="entry name" value="Rubis-subs-bind"/>
    <property type="match status" value="1"/>
</dbReference>
<comment type="caution">
    <text evidence="5">The sequence shown here is derived from an EMBL/GenBank/DDBJ whole genome shotgun (WGS) entry which is preliminary data.</text>
</comment>
<dbReference type="SMART" id="SM00317">
    <property type="entry name" value="SET"/>
    <property type="match status" value="1"/>
</dbReference>